<keyword evidence="6 7" id="KW-0694">RNA-binding</keyword>
<protein>
    <recommendedName>
        <fullName evidence="7">Ribonuclease R</fullName>
        <shortName evidence="7">RNase R</shortName>
        <ecNumber evidence="7">3.1.13.1</ecNumber>
    </recommendedName>
</protein>
<evidence type="ECO:0000256" key="4">
    <source>
        <dbReference type="ARBA" id="ARBA00022801"/>
    </source>
</evidence>
<keyword evidence="5 7" id="KW-0269">Exonuclease</keyword>
<evidence type="ECO:0000259" key="9">
    <source>
        <dbReference type="PROSITE" id="PS50126"/>
    </source>
</evidence>
<evidence type="ECO:0000256" key="5">
    <source>
        <dbReference type="ARBA" id="ARBA00022839"/>
    </source>
</evidence>
<evidence type="ECO:0000256" key="3">
    <source>
        <dbReference type="ARBA" id="ARBA00022722"/>
    </source>
</evidence>
<feature type="compositionally biased region" description="Basic residues" evidence="8">
    <location>
        <begin position="1"/>
        <end position="18"/>
    </location>
</feature>
<organism evidence="10 11">
    <name type="scientific">[Collinsella] massiliensis</name>
    <dbReference type="NCBI Taxonomy" id="1232426"/>
    <lineage>
        <taxon>Bacteria</taxon>
        <taxon>Bacillati</taxon>
        <taxon>Actinomycetota</taxon>
        <taxon>Coriobacteriia</taxon>
        <taxon>Coriobacteriales</taxon>
        <taxon>Coriobacteriaceae</taxon>
        <taxon>Enorma</taxon>
    </lineage>
</organism>
<dbReference type="Pfam" id="PF17876">
    <property type="entry name" value="CSD2"/>
    <property type="match status" value="1"/>
</dbReference>
<keyword evidence="4 7" id="KW-0378">Hydrolase</keyword>
<evidence type="ECO:0000256" key="7">
    <source>
        <dbReference type="HAMAP-Rule" id="MF_01895"/>
    </source>
</evidence>
<evidence type="ECO:0000256" key="6">
    <source>
        <dbReference type="ARBA" id="ARBA00022884"/>
    </source>
</evidence>
<dbReference type="InterPro" id="IPR011805">
    <property type="entry name" value="RNase_R"/>
</dbReference>
<keyword evidence="2 7" id="KW-0963">Cytoplasm</keyword>
<evidence type="ECO:0000256" key="2">
    <source>
        <dbReference type="ARBA" id="ARBA00022490"/>
    </source>
</evidence>
<dbReference type="PROSITE" id="PS50126">
    <property type="entry name" value="S1"/>
    <property type="match status" value="1"/>
</dbReference>
<dbReference type="Gene3D" id="2.40.50.140">
    <property type="entry name" value="Nucleic acid-binding proteins"/>
    <property type="match status" value="1"/>
</dbReference>
<evidence type="ECO:0000256" key="8">
    <source>
        <dbReference type="SAM" id="MobiDB-lite"/>
    </source>
</evidence>
<dbReference type="EMBL" id="NFIE01000008">
    <property type="protein sequence ID" value="OUN88880.1"/>
    <property type="molecule type" value="Genomic_DNA"/>
</dbReference>
<dbReference type="Pfam" id="PF00773">
    <property type="entry name" value="RNB"/>
    <property type="match status" value="1"/>
</dbReference>
<dbReference type="GO" id="GO:0006402">
    <property type="term" value="P:mRNA catabolic process"/>
    <property type="evidence" value="ECO:0007669"/>
    <property type="project" value="TreeGrafter"/>
</dbReference>
<dbReference type="PANTHER" id="PTHR23355">
    <property type="entry name" value="RIBONUCLEASE"/>
    <property type="match status" value="1"/>
</dbReference>
<accession>A0A1Y3Y3I0</accession>
<comment type="caution">
    <text evidence="10">The sequence shown here is derived from an EMBL/GenBank/DDBJ whole genome shotgun (WGS) entry which is preliminary data.</text>
</comment>
<proteinExistence type="inferred from homology"/>
<feature type="region of interest" description="Disordered" evidence="8">
    <location>
        <begin position="1"/>
        <end position="21"/>
    </location>
</feature>
<dbReference type="NCBIfam" id="TIGR00358">
    <property type="entry name" value="3_prime_RNase"/>
    <property type="match status" value="1"/>
</dbReference>
<dbReference type="AlphaFoldDB" id="A0A1Y3Y3I0"/>
<dbReference type="SUPFAM" id="SSF50249">
    <property type="entry name" value="Nucleic acid-binding proteins"/>
    <property type="match status" value="2"/>
</dbReference>
<dbReference type="InterPro" id="IPR012340">
    <property type="entry name" value="NA-bd_OB-fold"/>
</dbReference>
<reference evidence="11" key="1">
    <citation type="submission" date="2017-04" db="EMBL/GenBank/DDBJ databases">
        <title>Function of individual gut microbiota members based on whole genome sequencing of pure cultures obtained from chicken caecum.</title>
        <authorList>
            <person name="Medvecky M."/>
            <person name="Cejkova D."/>
            <person name="Polansky O."/>
            <person name="Karasova D."/>
            <person name="Kubasova T."/>
            <person name="Cizek A."/>
            <person name="Rychlik I."/>
        </authorList>
    </citation>
    <scope>NUCLEOTIDE SEQUENCE [LARGE SCALE GENOMIC DNA]</scope>
    <source>
        <strain evidence="11">An5</strain>
    </source>
</reference>
<comment type="function">
    <text evidence="7">3'-5' exoribonuclease that releases 5'-nucleoside monophosphates and is involved in maturation of structured RNAs.</text>
</comment>
<dbReference type="SMART" id="SM00955">
    <property type="entry name" value="RNB"/>
    <property type="match status" value="1"/>
</dbReference>
<dbReference type="Proteomes" id="UP000195781">
    <property type="component" value="Unassembled WGS sequence"/>
</dbReference>
<dbReference type="InterPro" id="IPR050180">
    <property type="entry name" value="RNR_Ribonuclease"/>
</dbReference>
<dbReference type="CDD" id="cd04471">
    <property type="entry name" value="S1_RNase_R"/>
    <property type="match status" value="1"/>
</dbReference>
<sequence length="688" mass="74494">MAHRKRAGGHRKPTRTVRRPSLTGTVRLTDAGGEVACAEGTLRLASRSLREVMGGDVVAVSVQRGREGGKRAVVESVVERAHAAVVGTFSPVGPLGCVRPLDTRVRADFFVLPSDGSPARLSVGTGDVVRARIVSYPSRHESGVVTIERRLGDADAPDLGIRSVMARYDLDDAYPEQALRAAEGLVLDVDGALADPLRRDVRDRFALTIDPVDARDFDDALSISRTAEGGFALSVHIADVSHYVAWGDDIDLEARRRTTSVYLADRVLPMLPERLSNDLCSLRPGEDRLAMTVEMTFDARGRLQGAVPYPSVMRSRVRLSYDEAQALLDGGAGVAEDAVARAAEEGVDLCEVLRLADELARLRAQVRSRRGAIDFDTVEVHALMGSDGEPRDLVARHRTAATALVEEAMLVANECVASWLVRRDLEAVYRVHEPPTPEHLQAAAAALVELGIIDRGRALAIAAGEIPAMRAALADVAGTPEAELVNALLLRAMQRAVYRPQNLGHYALGAAAYCHFTSPIRRYPDLMVHRVLKLALARERLGAQEARRRAGALVGAGATGFGALAAQLCRTCSERERAADAAARASQKVMVARYYAHRIGERFTATVSWVDAMGAFARIDETQAEGLIRLRDLGDEWFDLDERTLALVGSATGRRIRPGDRVVVEVRATDQLRGHLDLALVAAPRALH</sequence>
<gene>
    <name evidence="7" type="primary">rnr</name>
    <name evidence="10" type="ORF">B5G02_04755</name>
</gene>
<keyword evidence="11" id="KW-1185">Reference proteome</keyword>
<dbReference type="SMART" id="SM00316">
    <property type="entry name" value="S1"/>
    <property type="match status" value="1"/>
</dbReference>
<dbReference type="PANTHER" id="PTHR23355:SF9">
    <property type="entry name" value="DIS3-LIKE EXONUCLEASE 2"/>
    <property type="match status" value="1"/>
</dbReference>
<dbReference type="InterPro" id="IPR004476">
    <property type="entry name" value="RNase_II/RNase_R"/>
</dbReference>
<name>A0A1Y3Y3I0_9ACTN</name>
<dbReference type="OrthoDB" id="5800376at2"/>
<dbReference type="InterPro" id="IPR001900">
    <property type="entry name" value="RNase_II/R"/>
</dbReference>
<dbReference type="GO" id="GO:0005829">
    <property type="term" value="C:cytosol"/>
    <property type="evidence" value="ECO:0007669"/>
    <property type="project" value="TreeGrafter"/>
</dbReference>
<evidence type="ECO:0000313" key="11">
    <source>
        <dbReference type="Proteomes" id="UP000195781"/>
    </source>
</evidence>
<comment type="catalytic activity">
    <reaction evidence="1 7">
        <text>Exonucleolytic cleavage in the 3'- to 5'-direction to yield nucleoside 5'-phosphates.</text>
        <dbReference type="EC" id="3.1.13.1"/>
    </reaction>
</comment>
<dbReference type="Pfam" id="PF00575">
    <property type="entry name" value="S1"/>
    <property type="match status" value="1"/>
</dbReference>
<evidence type="ECO:0000313" key="10">
    <source>
        <dbReference type="EMBL" id="OUN88880.1"/>
    </source>
</evidence>
<comment type="subcellular location">
    <subcellularLocation>
        <location evidence="7">Cytoplasm</location>
    </subcellularLocation>
</comment>
<dbReference type="GO" id="GO:0003723">
    <property type="term" value="F:RNA binding"/>
    <property type="evidence" value="ECO:0007669"/>
    <property type="project" value="UniProtKB-UniRule"/>
</dbReference>
<feature type="domain" description="S1 motif" evidence="9">
    <location>
        <begin position="600"/>
        <end position="681"/>
    </location>
</feature>
<dbReference type="EC" id="3.1.13.1" evidence="7"/>
<dbReference type="InterPro" id="IPR040476">
    <property type="entry name" value="CSD2"/>
</dbReference>
<dbReference type="RefSeq" id="WP_094335381.1">
    <property type="nucleotide sequence ID" value="NZ_NFIE01000008.1"/>
</dbReference>
<dbReference type="GO" id="GO:0008859">
    <property type="term" value="F:exoribonuclease II activity"/>
    <property type="evidence" value="ECO:0007669"/>
    <property type="project" value="UniProtKB-UniRule"/>
</dbReference>
<evidence type="ECO:0000256" key="1">
    <source>
        <dbReference type="ARBA" id="ARBA00001849"/>
    </source>
</evidence>
<dbReference type="InterPro" id="IPR003029">
    <property type="entry name" value="S1_domain"/>
</dbReference>
<comment type="similarity">
    <text evidence="7">Belongs to the RNR ribonuclease family. RNase R subfamily.</text>
</comment>
<dbReference type="HAMAP" id="MF_01895">
    <property type="entry name" value="RNase_R"/>
    <property type="match status" value="1"/>
</dbReference>
<keyword evidence="3 7" id="KW-0540">Nuclease</keyword>